<sequence length="96" mass="10771">MVEMYGTLWINAYGTTPTELWANAITGLSGEQIKLGLACCLKCPDRFPPSLPEFMAMVKPLPRHYRETFKALPKPKADIETVKSNVAKMRQALGMR</sequence>
<gene>
    <name evidence="1" type="ORF">CRENPOLYSF2_3280004</name>
</gene>
<accession>A0A1R4HAV1</accession>
<evidence type="ECO:0000313" key="1">
    <source>
        <dbReference type="EMBL" id="SJM93384.1"/>
    </source>
</evidence>
<keyword evidence="2" id="KW-1185">Reference proteome</keyword>
<protein>
    <submittedName>
        <fullName evidence="1">Uncharacterized protein</fullName>
    </submittedName>
</protein>
<reference evidence="2" key="1">
    <citation type="submission" date="2017-02" db="EMBL/GenBank/DDBJ databases">
        <authorList>
            <person name="Daims H."/>
        </authorList>
    </citation>
    <scope>NUCLEOTIDE SEQUENCE [LARGE SCALE GENOMIC DNA]</scope>
</reference>
<name>A0A1R4HAV1_9GAMM</name>
<proteinExistence type="predicted"/>
<dbReference type="EMBL" id="FUKJ01000255">
    <property type="protein sequence ID" value="SJM93384.1"/>
    <property type="molecule type" value="Genomic_DNA"/>
</dbReference>
<dbReference type="Proteomes" id="UP000195442">
    <property type="component" value="Unassembled WGS sequence"/>
</dbReference>
<dbReference type="AlphaFoldDB" id="A0A1R4HAV1"/>
<organism evidence="1 2">
    <name type="scientific">Crenothrix polyspora</name>
    <dbReference type="NCBI Taxonomy" id="360316"/>
    <lineage>
        <taxon>Bacteria</taxon>
        <taxon>Pseudomonadati</taxon>
        <taxon>Pseudomonadota</taxon>
        <taxon>Gammaproteobacteria</taxon>
        <taxon>Methylococcales</taxon>
        <taxon>Crenotrichaceae</taxon>
        <taxon>Crenothrix</taxon>
    </lineage>
</organism>
<evidence type="ECO:0000313" key="2">
    <source>
        <dbReference type="Proteomes" id="UP000195442"/>
    </source>
</evidence>